<dbReference type="EMBL" id="CP009122">
    <property type="protein sequence ID" value="AJA11406.1"/>
    <property type="molecule type" value="Genomic_DNA"/>
</dbReference>
<protein>
    <recommendedName>
        <fullName evidence="5">Secreted protein</fullName>
    </recommendedName>
</protein>
<feature type="chain" id="PRO_5002031886" description="Secreted protein" evidence="2">
    <location>
        <begin position="23"/>
        <end position="101"/>
    </location>
</feature>
<dbReference type="AlphaFoldDB" id="A0A0A7PMR7"/>
<sequence length="101" mass="12249">MRKLMTIAAAMLAFALPGTALAQHHGDRGGYSRGHDAPRGHDRDYRSSRHGVPNYGYDRGYRGYDPYYRGHDRRYERRDRYERRYQKRRMHHHHRGRHWRG</sequence>
<dbReference type="KEGG" id="sphk:SKP52_22805"/>
<dbReference type="OrthoDB" id="7452620at2"/>
<feature type="region of interest" description="Disordered" evidence="1">
    <location>
        <begin position="23"/>
        <end position="58"/>
    </location>
</feature>
<dbReference type="Proteomes" id="UP000030907">
    <property type="component" value="Chromosome"/>
</dbReference>
<feature type="region of interest" description="Disordered" evidence="1">
    <location>
        <begin position="76"/>
        <end position="101"/>
    </location>
</feature>
<evidence type="ECO:0000256" key="2">
    <source>
        <dbReference type="SAM" id="SignalP"/>
    </source>
</evidence>
<dbReference type="RefSeq" id="WP_003046472.1">
    <property type="nucleotide sequence ID" value="NZ_CP009122.1"/>
</dbReference>
<gene>
    <name evidence="3" type="ORF">SKP52_22805</name>
</gene>
<evidence type="ECO:0000256" key="1">
    <source>
        <dbReference type="SAM" id="MobiDB-lite"/>
    </source>
</evidence>
<reference evidence="3 4" key="1">
    <citation type="journal article" date="2015" name="Int. J. Syst. Evol. Microbiol.">
        <title>Description of Sphingopyxis fribergensis sp. nov. - a soil bacterium with the ability to degrade styrene and phenylacetic acid.</title>
        <authorList>
            <person name="Oelschlagel M."/>
            <person name="Ruckert C."/>
            <person name="Kalinowski J."/>
            <person name="Schmidt G."/>
            <person name="Schlomann M."/>
            <person name="Tischler D."/>
        </authorList>
    </citation>
    <scope>NUCLEOTIDE SEQUENCE [LARGE SCALE GENOMIC DNA]</scope>
    <source>
        <strain evidence="3 4">Kp5.2</strain>
    </source>
</reference>
<feature type="signal peptide" evidence="2">
    <location>
        <begin position="1"/>
        <end position="22"/>
    </location>
</feature>
<evidence type="ECO:0000313" key="4">
    <source>
        <dbReference type="Proteomes" id="UP000030907"/>
    </source>
</evidence>
<dbReference type="HOGENOM" id="CLU_2289849_0_0_5"/>
<keyword evidence="4" id="KW-1185">Reference proteome</keyword>
<organism evidence="3 4">
    <name type="scientific">Sphingopyxis fribergensis</name>
    <dbReference type="NCBI Taxonomy" id="1515612"/>
    <lineage>
        <taxon>Bacteria</taxon>
        <taxon>Pseudomonadati</taxon>
        <taxon>Pseudomonadota</taxon>
        <taxon>Alphaproteobacteria</taxon>
        <taxon>Sphingomonadales</taxon>
        <taxon>Sphingomonadaceae</taxon>
        <taxon>Sphingopyxis</taxon>
    </lineage>
</organism>
<feature type="compositionally biased region" description="Basic and acidic residues" evidence="1">
    <location>
        <begin position="24"/>
        <end position="47"/>
    </location>
</feature>
<proteinExistence type="predicted"/>
<feature type="compositionally biased region" description="Basic residues" evidence="1">
    <location>
        <begin position="85"/>
        <end position="101"/>
    </location>
</feature>
<keyword evidence="2" id="KW-0732">Signal</keyword>
<name>A0A0A7PMR7_9SPHN</name>
<dbReference type="STRING" id="1515612.SKP52_22805"/>
<accession>A0A0A7PMR7</accession>
<evidence type="ECO:0008006" key="5">
    <source>
        <dbReference type="Google" id="ProtNLM"/>
    </source>
</evidence>
<evidence type="ECO:0000313" key="3">
    <source>
        <dbReference type="EMBL" id="AJA11406.1"/>
    </source>
</evidence>